<accession>A0A7G9SRU2</accession>
<name>A0A7G9SRU2_9GAMM</name>
<dbReference type="Proteomes" id="UP000515804">
    <property type="component" value="Chromosome"/>
</dbReference>
<dbReference type="EMBL" id="CP060719">
    <property type="protein sequence ID" value="QNN70567.1"/>
    <property type="molecule type" value="Genomic_DNA"/>
</dbReference>
<evidence type="ECO:0000313" key="1">
    <source>
        <dbReference type="EMBL" id="QNN70567.1"/>
    </source>
</evidence>
<sequence length="325" mass="35276">METAALNLALMFRAAQEPQRARAALEDALARNGGSVRLHQVNAGLCRLAGDAEATRRHASAALAILLPTLLPAKLPEDGSEPAADVAQAHLLAAMTDACDRLQHAGIAHVLIGGVVLGIAREGNPFVGDKDIDIALDDGVDRDAVAAAFAAGFTPVRVPAAHARDARRWCMGYTHEVTGIGIDLFFMQRGDTTIRQGLGWPDQLLYDYPSFVPGMLAWRGRDWPVPAPLEAYLASNYGDDWRSPWREVGDGRRFDKRWFDTQVSCPGLVAESIPRAVNLVLLRLIASLRQGQWAKALALCDQVLVREFIGEVEAVRRHLLGAGIQ</sequence>
<dbReference type="AlphaFoldDB" id="A0A7G9SRU2"/>
<gene>
    <name evidence="1" type="ORF">H9L16_02775</name>
</gene>
<reference evidence="1 2" key="1">
    <citation type="submission" date="2020-08" db="EMBL/GenBank/DDBJ databases">
        <title>Genome sequence of Thermomonas carbonis KCTC 42013T.</title>
        <authorList>
            <person name="Hyun D.-W."/>
            <person name="Bae J.-W."/>
        </authorList>
    </citation>
    <scope>NUCLEOTIDE SEQUENCE [LARGE SCALE GENOMIC DNA]</scope>
    <source>
        <strain evidence="1 2">KCTC 42013</strain>
    </source>
</reference>
<evidence type="ECO:0000313" key="2">
    <source>
        <dbReference type="Proteomes" id="UP000515804"/>
    </source>
</evidence>
<dbReference type="KEGG" id="tcn:H9L16_02775"/>
<organism evidence="1 2">
    <name type="scientific">Thermomonas carbonis</name>
    <dbReference type="NCBI Taxonomy" id="1463158"/>
    <lineage>
        <taxon>Bacteria</taxon>
        <taxon>Pseudomonadati</taxon>
        <taxon>Pseudomonadota</taxon>
        <taxon>Gammaproteobacteria</taxon>
        <taxon>Lysobacterales</taxon>
        <taxon>Lysobacteraceae</taxon>
        <taxon>Thermomonas</taxon>
    </lineage>
</organism>
<dbReference type="RefSeq" id="WP_187553083.1">
    <property type="nucleotide sequence ID" value="NZ_CP060719.1"/>
</dbReference>
<keyword evidence="2" id="KW-1185">Reference proteome</keyword>
<protein>
    <submittedName>
        <fullName evidence="1">Uncharacterized protein</fullName>
    </submittedName>
</protein>
<proteinExistence type="predicted"/>